<comment type="caution">
    <text evidence="1">The sequence shown here is derived from an EMBL/GenBank/DDBJ whole genome shotgun (WGS) entry which is preliminary data.</text>
</comment>
<dbReference type="EMBL" id="BAQD01000087">
    <property type="protein sequence ID" value="GBQ08273.1"/>
    <property type="molecule type" value="Genomic_DNA"/>
</dbReference>
<dbReference type="PANTHER" id="PTHR38643">
    <property type="entry name" value="PURINE NUCLEOSIDE PERMEASE C285.05-RELATED"/>
    <property type="match status" value="1"/>
</dbReference>
<proteinExistence type="predicted"/>
<keyword evidence="2" id="KW-1185">Reference proteome</keyword>
<organism evidence="1 2">
    <name type="scientific">Saccharibacter floricola DSM 15669</name>
    <dbReference type="NCBI Taxonomy" id="1123227"/>
    <lineage>
        <taxon>Bacteria</taxon>
        <taxon>Pseudomonadati</taxon>
        <taxon>Pseudomonadota</taxon>
        <taxon>Alphaproteobacteria</taxon>
        <taxon>Acetobacterales</taxon>
        <taxon>Acetobacteraceae</taxon>
        <taxon>Saccharibacter</taxon>
    </lineage>
</organism>
<dbReference type="Proteomes" id="UP001062901">
    <property type="component" value="Unassembled WGS sequence"/>
</dbReference>
<gene>
    <name evidence="1" type="ORF">AA15669_1712</name>
</gene>
<reference evidence="1" key="1">
    <citation type="submission" date="2013-04" db="EMBL/GenBank/DDBJ databases">
        <title>The genome sequencing project of 58 acetic acid bacteria.</title>
        <authorList>
            <person name="Okamoto-Kainuma A."/>
            <person name="Ishikawa M."/>
            <person name="Umino S."/>
            <person name="Koizumi Y."/>
            <person name="Shiwa Y."/>
            <person name="Yoshikawa H."/>
            <person name="Matsutani M."/>
            <person name="Matsushita K."/>
        </authorList>
    </citation>
    <scope>NUCLEOTIDE SEQUENCE</scope>
    <source>
        <strain evidence="1">DSM 15669</strain>
    </source>
</reference>
<evidence type="ECO:0000313" key="2">
    <source>
        <dbReference type="Proteomes" id="UP001062901"/>
    </source>
</evidence>
<dbReference type="RefSeq" id="WP_018980799.1">
    <property type="nucleotide sequence ID" value="NZ_BAQD01000087.1"/>
</dbReference>
<dbReference type="PANTHER" id="PTHR38643:SF1">
    <property type="entry name" value="PURINE NUCLEOSIDE PERMEASE C285.05-RELATED"/>
    <property type="match status" value="1"/>
</dbReference>
<dbReference type="Pfam" id="PF06516">
    <property type="entry name" value="NUP"/>
    <property type="match status" value="1"/>
</dbReference>
<accession>A0ABQ0P0J3</accession>
<sequence length="357" mass="38678">MHQAFIYGALMIGLVWGGVMPSQARSAPLPVRVVVVTTFEIGHDTGDIPGEFQNWVEKLPLSQTISAPGTEHELLRYNPQLHVLGMVSGEGPTHMAAAITALALDPRFDLRHAYFVLAGIAGMNPHAGTVASAAWAGHVVNGGEAHLIDPRETPASWPDGFTPVQGSVPNERPRPPLHSIAGDMAFTLRPSLVQWAYGLTKDVPMPDNAALEAVRQTYHMFPEALKKPHVMIGDTLSAETFWVGGRMNDWAERWVSYWTDGQGKMVTTAEEDIALCQALTLQGKAGRVDPQRILILRSASNFDMPPSGKAPADMLAAEAHEEGFVGLKASTDAAYEAASPVVRELATHWARYKTQVP</sequence>
<evidence type="ECO:0000313" key="1">
    <source>
        <dbReference type="EMBL" id="GBQ08273.1"/>
    </source>
</evidence>
<dbReference type="InterPro" id="IPR009486">
    <property type="entry name" value="Pur_nuclsid_perm"/>
</dbReference>
<name>A0ABQ0P0J3_9PROT</name>
<protein>
    <submittedName>
        <fullName evidence="1">Purine nucleoside transporter</fullName>
    </submittedName>
</protein>
<dbReference type="PIRSF" id="PIRSF013171">
    <property type="entry name" value="Pur_nuclsid_perm"/>
    <property type="match status" value="1"/>
</dbReference>